<evidence type="ECO:0000313" key="9">
    <source>
        <dbReference type="Proteomes" id="UP000005143"/>
    </source>
</evidence>
<evidence type="ECO:0000256" key="4">
    <source>
        <dbReference type="ARBA" id="ARBA00022692"/>
    </source>
</evidence>
<evidence type="ECO:0000256" key="6">
    <source>
        <dbReference type="ARBA" id="ARBA00023136"/>
    </source>
</evidence>
<comment type="similarity">
    <text evidence="2">Belongs to the UPF0410 family.</text>
</comment>
<name>H0E102_9ACTN</name>
<dbReference type="PANTHER" id="PTHR33884:SF3">
    <property type="entry name" value="UPF0410 PROTEIN YMGE"/>
    <property type="match status" value="1"/>
</dbReference>
<dbReference type="EMBL" id="AGUD01000015">
    <property type="protein sequence ID" value="EHN12641.1"/>
    <property type="molecule type" value="Genomic_DNA"/>
</dbReference>
<comment type="subcellular location">
    <subcellularLocation>
        <location evidence="1">Cell membrane</location>
        <topology evidence="1">Multi-pass membrane protein</topology>
    </subcellularLocation>
</comment>
<evidence type="ECO:0000256" key="7">
    <source>
        <dbReference type="SAM" id="Phobius"/>
    </source>
</evidence>
<comment type="caution">
    <text evidence="8">The sequence shown here is derived from an EMBL/GenBank/DDBJ whole genome shotgun (WGS) entry which is preliminary data.</text>
</comment>
<keyword evidence="9" id="KW-1185">Reference proteome</keyword>
<evidence type="ECO:0000256" key="3">
    <source>
        <dbReference type="ARBA" id="ARBA00022475"/>
    </source>
</evidence>
<organism evidence="8 9">
    <name type="scientific">Patulibacter medicamentivorans</name>
    <dbReference type="NCBI Taxonomy" id="1097667"/>
    <lineage>
        <taxon>Bacteria</taxon>
        <taxon>Bacillati</taxon>
        <taxon>Actinomycetota</taxon>
        <taxon>Thermoleophilia</taxon>
        <taxon>Solirubrobacterales</taxon>
        <taxon>Patulibacteraceae</taxon>
        <taxon>Patulibacter</taxon>
    </lineage>
</organism>
<reference evidence="8 9" key="1">
    <citation type="journal article" date="2013" name="Biodegradation">
        <title>Quantitative proteomic analysis of ibuprofen-degrading Patulibacter sp. strain I11.</title>
        <authorList>
            <person name="Almeida B."/>
            <person name="Kjeldal H."/>
            <person name="Lolas I."/>
            <person name="Knudsen A.D."/>
            <person name="Carvalho G."/>
            <person name="Nielsen K.L."/>
            <person name="Barreto Crespo M.T."/>
            <person name="Stensballe A."/>
            <person name="Nielsen J.L."/>
        </authorList>
    </citation>
    <scope>NUCLEOTIDE SEQUENCE [LARGE SCALE GENOMIC DNA]</scope>
    <source>
        <strain evidence="8 9">I11</strain>
    </source>
</reference>
<evidence type="ECO:0000256" key="5">
    <source>
        <dbReference type="ARBA" id="ARBA00022989"/>
    </source>
</evidence>
<evidence type="ECO:0008006" key="10">
    <source>
        <dbReference type="Google" id="ProtNLM"/>
    </source>
</evidence>
<dbReference type="Proteomes" id="UP000005143">
    <property type="component" value="Unassembled WGS sequence"/>
</dbReference>
<evidence type="ECO:0000313" key="8">
    <source>
        <dbReference type="EMBL" id="EHN12641.1"/>
    </source>
</evidence>
<dbReference type="RefSeq" id="WP_007570444.1">
    <property type="nucleotide sequence ID" value="NZ_AGUD01000015.1"/>
</dbReference>
<evidence type="ECO:0000256" key="2">
    <source>
        <dbReference type="ARBA" id="ARBA00011006"/>
    </source>
</evidence>
<gene>
    <name evidence="8" type="ORF">PAI11_04600</name>
</gene>
<sequence length="88" mass="8778">MGIFGWIVLGLVAGLLARAVVPGSQAQGCLTTTAVGVLGALIGGAIASAADVGEIGSFYDSGTWAIAILGSILLLLVLRALSGRGRRR</sequence>
<dbReference type="InterPro" id="IPR007341">
    <property type="entry name" value="Transgly_assoc"/>
</dbReference>
<keyword evidence="5 7" id="KW-1133">Transmembrane helix</keyword>
<evidence type="ECO:0000256" key="1">
    <source>
        <dbReference type="ARBA" id="ARBA00004651"/>
    </source>
</evidence>
<dbReference type="GO" id="GO:0005886">
    <property type="term" value="C:plasma membrane"/>
    <property type="evidence" value="ECO:0007669"/>
    <property type="project" value="UniProtKB-SubCell"/>
</dbReference>
<feature type="transmembrane region" description="Helical" evidence="7">
    <location>
        <begin position="62"/>
        <end position="81"/>
    </location>
</feature>
<keyword evidence="4 7" id="KW-0812">Transmembrane</keyword>
<dbReference type="PANTHER" id="PTHR33884">
    <property type="entry name" value="UPF0410 PROTEIN YMGE"/>
    <property type="match status" value="1"/>
</dbReference>
<keyword evidence="6 7" id="KW-0472">Membrane</keyword>
<protein>
    <recommendedName>
        <fullName evidence="10">GlsB/YeaQ/YmgE family stress response membrane protein</fullName>
    </recommendedName>
</protein>
<dbReference type="AlphaFoldDB" id="H0E102"/>
<accession>H0E102</accession>
<keyword evidence="3" id="KW-1003">Cell membrane</keyword>
<proteinExistence type="inferred from homology"/>
<dbReference type="Pfam" id="PF04226">
    <property type="entry name" value="Transgly_assoc"/>
    <property type="match status" value="1"/>
</dbReference>